<evidence type="ECO:0000256" key="3">
    <source>
        <dbReference type="ARBA" id="ARBA00005100"/>
    </source>
</evidence>
<comment type="caution">
    <text evidence="16">The sequence shown here is derived from an EMBL/GenBank/DDBJ whole genome shotgun (WGS) entry which is preliminary data.</text>
</comment>
<evidence type="ECO:0000256" key="12">
    <source>
        <dbReference type="ARBA" id="ARBA00023136"/>
    </source>
</evidence>
<dbReference type="FunFam" id="3.40.50.720:FF:000065">
    <property type="entry name" value="UDP-glucuronic acid decarboxylase 1"/>
    <property type="match status" value="1"/>
</dbReference>
<evidence type="ECO:0000256" key="5">
    <source>
        <dbReference type="ARBA" id="ARBA00012290"/>
    </source>
</evidence>
<protein>
    <recommendedName>
        <fullName evidence="5">UDP-glucuronate decarboxylase</fullName>
        <ecNumber evidence="5">4.1.1.35</ecNumber>
    </recommendedName>
</protein>
<evidence type="ECO:0000256" key="6">
    <source>
        <dbReference type="ARBA" id="ARBA00022692"/>
    </source>
</evidence>
<gene>
    <name evidence="16" type="ORF">UX88_C0019G0011</name>
</gene>
<keyword evidence="9" id="KW-1133">Transmembrane helix</keyword>
<keyword evidence="14" id="KW-0456">Lyase</keyword>
<dbReference type="InterPro" id="IPR036291">
    <property type="entry name" value="NAD(P)-bd_dom_sf"/>
</dbReference>
<comment type="pathway">
    <text evidence="3">Nucleotide-sugar biosynthesis; UDP-alpha-D-xylose biosynthesis; UDP-alpha-D-xylose from UDP-alpha-D-glucuronate: step 1/1.</text>
</comment>
<name>A0A0G1V201_9BACT</name>
<evidence type="ECO:0000256" key="2">
    <source>
        <dbReference type="ARBA" id="ARBA00004447"/>
    </source>
</evidence>
<comment type="cofactor">
    <cofactor evidence="1">
        <name>NAD(+)</name>
        <dbReference type="ChEBI" id="CHEBI:57540"/>
    </cofactor>
</comment>
<evidence type="ECO:0000256" key="14">
    <source>
        <dbReference type="ARBA" id="ARBA00023239"/>
    </source>
</evidence>
<evidence type="ECO:0000256" key="1">
    <source>
        <dbReference type="ARBA" id="ARBA00001911"/>
    </source>
</evidence>
<dbReference type="SUPFAM" id="SSF51735">
    <property type="entry name" value="NAD(P)-binding Rossmann-fold domains"/>
    <property type="match status" value="1"/>
</dbReference>
<feature type="domain" description="NAD(P)-binding" evidence="15">
    <location>
        <begin position="7"/>
        <end position="303"/>
    </location>
</feature>
<dbReference type="InterPro" id="IPR016040">
    <property type="entry name" value="NAD(P)-bd_dom"/>
</dbReference>
<evidence type="ECO:0000256" key="7">
    <source>
        <dbReference type="ARBA" id="ARBA00022793"/>
    </source>
</evidence>
<evidence type="ECO:0000256" key="13">
    <source>
        <dbReference type="ARBA" id="ARBA00023180"/>
    </source>
</evidence>
<dbReference type="GO" id="GO:0005737">
    <property type="term" value="C:cytoplasm"/>
    <property type="evidence" value="ECO:0007669"/>
    <property type="project" value="TreeGrafter"/>
</dbReference>
<comment type="similarity">
    <text evidence="4">Belongs to the NAD(P)-dependent epimerase/dehydratase family. UDP-glucuronic acid decarboxylase subfamily.</text>
</comment>
<accession>A0A0G1V201</accession>
<keyword evidence="10" id="KW-0520">NAD</keyword>
<keyword evidence="13" id="KW-0325">Glycoprotein</keyword>
<dbReference type="Pfam" id="PF16363">
    <property type="entry name" value="GDP_Man_Dehyd"/>
    <property type="match status" value="1"/>
</dbReference>
<dbReference type="UniPathway" id="UPA00796">
    <property type="reaction ID" value="UER00771"/>
</dbReference>
<proteinExistence type="inferred from homology"/>
<dbReference type="Proteomes" id="UP000034501">
    <property type="component" value="Unassembled WGS sequence"/>
</dbReference>
<evidence type="ECO:0000256" key="11">
    <source>
        <dbReference type="ARBA" id="ARBA00023034"/>
    </source>
</evidence>
<evidence type="ECO:0000256" key="9">
    <source>
        <dbReference type="ARBA" id="ARBA00022989"/>
    </source>
</evidence>
<dbReference type="EMBL" id="LCNW01000019">
    <property type="protein sequence ID" value="KKU64000.1"/>
    <property type="molecule type" value="Genomic_DNA"/>
</dbReference>
<dbReference type="GO" id="GO:0033320">
    <property type="term" value="P:UDP-D-xylose biosynthetic process"/>
    <property type="evidence" value="ECO:0007669"/>
    <property type="project" value="UniProtKB-UniPathway"/>
</dbReference>
<dbReference type="PATRIC" id="fig|1618590.3.peg.412"/>
<evidence type="ECO:0000313" key="16">
    <source>
        <dbReference type="EMBL" id="KKU64000.1"/>
    </source>
</evidence>
<dbReference type="PANTHER" id="PTHR43078">
    <property type="entry name" value="UDP-GLUCURONIC ACID DECARBOXYLASE-RELATED"/>
    <property type="match status" value="1"/>
</dbReference>
<dbReference type="CDD" id="cd05230">
    <property type="entry name" value="UGD_SDR_e"/>
    <property type="match status" value="1"/>
</dbReference>
<keyword evidence="12" id="KW-0472">Membrane</keyword>
<dbReference type="GO" id="GO:0048040">
    <property type="term" value="F:UDP-glucuronate decarboxylase activity"/>
    <property type="evidence" value="ECO:0007669"/>
    <property type="project" value="UniProtKB-EC"/>
</dbReference>
<sequence length="314" mass="35126">MVKVAVVTGGAGFIGSHLCAVLIEDGFRVVCVDNLITGSRKNIEQLISNKNFEFLQKDIVKDSLGIKKADYIFHLASPASPYDFQVLAEEIALVNSVGTIKILELAKKTSAKFLLASTSEVYGDPKEHPQKETYWGNVNSFGPRSCYDESKRFAETMTYIYIHKYGVDGRVIRIFNTYGPRMQKDDGRAVSNFINQAISGKPLTVNGDGNQTRSFCYVSDMVAGIEKAMMTKGTKGEIFNLGNPEEYKIIDLAEKIRKVADSKSKIVFGPYPQDDPKQRKPDITKAKKFLDWEPKISVDEGLVKTIEYYRSLKS</sequence>
<keyword evidence="11" id="KW-0333">Golgi apparatus</keyword>
<evidence type="ECO:0000256" key="8">
    <source>
        <dbReference type="ARBA" id="ARBA00022968"/>
    </source>
</evidence>
<evidence type="ECO:0000256" key="4">
    <source>
        <dbReference type="ARBA" id="ARBA00007505"/>
    </source>
</evidence>
<dbReference type="Gene3D" id="3.40.50.720">
    <property type="entry name" value="NAD(P)-binding Rossmann-like Domain"/>
    <property type="match status" value="1"/>
</dbReference>
<dbReference type="AlphaFoldDB" id="A0A0G1V201"/>
<dbReference type="GO" id="GO:0042732">
    <property type="term" value="P:D-xylose metabolic process"/>
    <property type="evidence" value="ECO:0007669"/>
    <property type="project" value="InterPro"/>
</dbReference>
<dbReference type="EC" id="4.1.1.35" evidence="5"/>
<keyword evidence="7" id="KW-0210">Decarboxylase</keyword>
<reference evidence="16 17" key="1">
    <citation type="journal article" date="2015" name="Nature">
        <title>rRNA introns, odd ribosomes, and small enigmatic genomes across a large radiation of phyla.</title>
        <authorList>
            <person name="Brown C.T."/>
            <person name="Hug L.A."/>
            <person name="Thomas B.C."/>
            <person name="Sharon I."/>
            <person name="Castelle C.J."/>
            <person name="Singh A."/>
            <person name="Wilkins M.J."/>
            <person name="Williams K.H."/>
            <person name="Banfield J.F."/>
        </authorList>
    </citation>
    <scope>NUCLEOTIDE SEQUENCE [LARGE SCALE GENOMIC DNA]</scope>
</reference>
<evidence type="ECO:0000256" key="10">
    <source>
        <dbReference type="ARBA" id="ARBA00023027"/>
    </source>
</evidence>
<evidence type="ECO:0000313" key="17">
    <source>
        <dbReference type="Proteomes" id="UP000034501"/>
    </source>
</evidence>
<dbReference type="PANTHER" id="PTHR43078:SF6">
    <property type="entry name" value="UDP-GLUCURONIC ACID DECARBOXYLASE 1"/>
    <property type="match status" value="1"/>
</dbReference>
<comment type="subcellular location">
    <subcellularLocation>
        <location evidence="2">Golgi apparatus</location>
        <location evidence="2">Golgi stack membrane</location>
        <topology evidence="2">Single-pass type II membrane protein</topology>
    </subcellularLocation>
</comment>
<evidence type="ECO:0000259" key="15">
    <source>
        <dbReference type="Pfam" id="PF16363"/>
    </source>
</evidence>
<keyword evidence="8" id="KW-0735">Signal-anchor</keyword>
<organism evidence="16 17">
    <name type="scientific">Candidatus Woesebacteria bacterium GW2011_GWC2_47_16</name>
    <dbReference type="NCBI Taxonomy" id="1618590"/>
    <lineage>
        <taxon>Bacteria</taxon>
        <taxon>Candidatus Woeseibacteriota</taxon>
    </lineage>
</organism>
<keyword evidence="6" id="KW-0812">Transmembrane</keyword>
<dbReference type="InterPro" id="IPR044516">
    <property type="entry name" value="UXS-like"/>
</dbReference>
<dbReference type="GO" id="GO:0070403">
    <property type="term" value="F:NAD+ binding"/>
    <property type="evidence" value="ECO:0007669"/>
    <property type="project" value="InterPro"/>
</dbReference>